<dbReference type="InterPro" id="IPR029154">
    <property type="entry name" value="HIBADH-like_NADP-bd"/>
</dbReference>
<dbReference type="PANTHER" id="PTHR43060:SF15">
    <property type="entry name" value="3-HYDROXYISOBUTYRATE DEHYDROGENASE-LIKE 1, MITOCHONDRIAL-RELATED"/>
    <property type="match status" value="1"/>
</dbReference>
<evidence type="ECO:0000259" key="4">
    <source>
        <dbReference type="Pfam" id="PF14833"/>
    </source>
</evidence>
<organism evidence="5 6">
    <name type="scientific">Paraburkholderia unamae</name>
    <dbReference type="NCBI Taxonomy" id="219649"/>
    <lineage>
        <taxon>Bacteria</taxon>
        <taxon>Pseudomonadati</taxon>
        <taxon>Pseudomonadota</taxon>
        <taxon>Betaproteobacteria</taxon>
        <taxon>Burkholderiales</taxon>
        <taxon>Burkholderiaceae</taxon>
        <taxon>Paraburkholderia</taxon>
    </lineage>
</organism>
<keyword evidence="1" id="KW-0560">Oxidoreductase</keyword>
<dbReference type="InterPro" id="IPR006115">
    <property type="entry name" value="6PGDH_NADP-bd"/>
</dbReference>
<dbReference type="InterPro" id="IPR015815">
    <property type="entry name" value="HIBADH-related"/>
</dbReference>
<feature type="domain" description="6-phosphogluconate dehydrogenase NADP-binding" evidence="3">
    <location>
        <begin position="9"/>
        <end position="173"/>
    </location>
</feature>
<dbReference type="Proteomes" id="UP000245712">
    <property type="component" value="Unassembled WGS sequence"/>
</dbReference>
<accession>A0ABX5KE32</accession>
<dbReference type="PANTHER" id="PTHR43060">
    <property type="entry name" value="3-HYDROXYISOBUTYRATE DEHYDROGENASE-LIKE 1, MITOCHONDRIAL-RELATED"/>
    <property type="match status" value="1"/>
</dbReference>
<dbReference type="Gene3D" id="3.40.50.720">
    <property type="entry name" value="NAD(P)-binding Rossmann-like Domain"/>
    <property type="match status" value="1"/>
</dbReference>
<comment type="caution">
    <text evidence="5">The sequence shown here is derived from an EMBL/GenBank/DDBJ whole genome shotgun (WGS) entry which is preliminary data.</text>
</comment>
<dbReference type="Pfam" id="PF14833">
    <property type="entry name" value="NAD_binding_11"/>
    <property type="match status" value="1"/>
</dbReference>
<dbReference type="Gene3D" id="1.10.1040.10">
    <property type="entry name" value="N-(1-d-carboxylethyl)-l-norvaline Dehydrogenase, domain 2"/>
    <property type="match status" value="1"/>
</dbReference>
<protein>
    <submittedName>
        <fullName evidence="5">3-hydroxyisobutyrate dehydrogenase-like beta-hydroxyacid dehydrogenase</fullName>
    </submittedName>
</protein>
<feature type="domain" description="3-hydroxyisobutyrate dehydrogenase-like NAD-binding" evidence="4">
    <location>
        <begin position="177"/>
        <end position="288"/>
    </location>
</feature>
<name>A0ABX5KE32_9BURK</name>
<keyword evidence="6" id="KW-1185">Reference proteome</keyword>
<dbReference type="InterPro" id="IPR008927">
    <property type="entry name" value="6-PGluconate_DH-like_C_sf"/>
</dbReference>
<gene>
    <name evidence="5" type="ORF">C7402_117131</name>
</gene>
<dbReference type="Pfam" id="PF03446">
    <property type="entry name" value="NAD_binding_2"/>
    <property type="match status" value="1"/>
</dbReference>
<dbReference type="EMBL" id="QEOB01000017">
    <property type="protein sequence ID" value="PVX75719.1"/>
    <property type="molecule type" value="Genomic_DNA"/>
</dbReference>
<evidence type="ECO:0000313" key="6">
    <source>
        <dbReference type="Proteomes" id="UP000245712"/>
    </source>
</evidence>
<evidence type="ECO:0000259" key="3">
    <source>
        <dbReference type="Pfam" id="PF03446"/>
    </source>
</evidence>
<proteinExistence type="predicted"/>
<evidence type="ECO:0000256" key="1">
    <source>
        <dbReference type="ARBA" id="ARBA00023002"/>
    </source>
</evidence>
<reference evidence="5 6" key="1">
    <citation type="submission" date="2018-05" db="EMBL/GenBank/DDBJ databases">
        <title>Genomic Encyclopedia of Type Strains, Phase IV (KMG-V): Genome sequencing to study the core and pangenomes of soil and plant-associated prokaryotes.</title>
        <authorList>
            <person name="Whitman W."/>
        </authorList>
    </citation>
    <scope>NUCLEOTIDE SEQUENCE [LARGE SCALE GENOMIC DNA]</scope>
    <source>
        <strain evidence="5 6">SCZa-39</strain>
    </source>
</reference>
<evidence type="ECO:0000256" key="2">
    <source>
        <dbReference type="ARBA" id="ARBA00023027"/>
    </source>
</evidence>
<dbReference type="SUPFAM" id="SSF48179">
    <property type="entry name" value="6-phosphogluconate dehydrogenase C-terminal domain-like"/>
    <property type="match status" value="1"/>
</dbReference>
<dbReference type="InterPro" id="IPR036291">
    <property type="entry name" value="NAD(P)-bd_dom_sf"/>
</dbReference>
<dbReference type="PIRSF" id="PIRSF000103">
    <property type="entry name" value="HIBADH"/>
    <property type="match status" value="1"/>
</dbReference>
<evidence type="ECO:0000313" key="5">
    <source>
        <dbReference type="EMBL" id="PVX75719.1"/>
    </source>
</evidence>
<dbReference type="InterPro" id="IPR013328">
    <property type="entry name" value="6PGD_dom2"/>
</dbReference>
<keyword evidence="2" id="KW-0520">NAD</keyword>
<dbReference type="RefSeq" id="WP_116613389.1">
    <property type="nucleotide sequence ID" value="NZ_QEOB01000017.1"/>
</dbReference>
<sequence>MTQPAPLVLGFIGVGVMGEPMCRHLATKSGARVLACDRNPEPLERLAQHGVTRASVEQIAGEASIIFLSLPSGEAVRSVVCGADGGNGEDGLAARLREGQCVVDLSTSSVDITLDVAEALARRHVRFADAPVMRTRAAAEAGTLAVPVGADADLYARLEPLIRTFASDVLHAGKVSAGQVVKILNNMVLYETVLALAEAAAIGRRAGVDPQVLFDALSKGSADSFALRNHGFKAILPQAFPEKAFPVSYARKDVSYAVALAGRVGVDACGARNLVETFDRAIAAGHGERYAPAISLLFEGK</sequence>
<dbReference type="SUPFAM" id="SSF51735">
    <property type="entry name" value="NAD(P)-binding Rossmann-fold domains"/>
    <property type="match status" value="1"/>
</dbReference>